<dbReference type="PANTHER" id="PTHR11647">
    <property type="entry name" value="HYDRANTOINASE/DIHYDROPYRIMIDINASE FAMILY MEMBER"/>
    <property type="match status" value="1"/>
</dbReference>
<feature type="domain" description="Amidohydrolase 3" evidence="1">
    <location>
        <begin position="436"/>
        <end position="509"/>
    </location>
</feature>
<keyword evidence="3" id="KW-1185">Reference proteome</keyword>
<dbReference type="InterPro" id="IPR032466">
    <property type="entry name" value="Metal_Hydrolase"/>
</dbReference>
<comment type="caution">
    <text evidence="2">The sequence shown here is derived from an EMBL/GenBank/DDBJ whole genome shotgun (WGS) entry which is preliminary data.</text>
</comment>
<feature type="domain" description="Amidohydrolase 3" evidence="1">
    <location>
        <begin position="42"/>
        <end position="216"/>
    </location>
</feature>
<dbReference type="Gene3D" id="3.20.20.140">
    <property type="entry name" value="Metal-dependent hydrolases"/>
    <property type="match status" value="2"/>
</dbReference>
<dbReference type="SUPFAM" id="SSF51556">
    <property type="entry name" value="Metallo-dependent hydrolases"/>
    <property type="match status" value="1"/>
</dbReference>
<protein>
    <submittedName>
        <fullName evidence="2">Amidohydrolase family protein</fullName>
    </submittedName>
</protein>
<dbReference type="SUPFAM" id="SSF51338">
    <property type="entry name" value="Composite domain of metallo-dependent hydrolases"/>
    <property type="match status" value="1"/>
</dbReference>
<organism evidence="2 3">
    <name type="scientific">Photobacterium pectinilyticum</name>
    <dbReference type="NCBI Taxonomy" id="2906793"/>
    <lineage>
        <taxon>Bacteria</taxon>
        <taxon>Pseudomonadati</taxon>
        <taxon>Pseudomonadota</taxon>
        <taxon>Gammaproteobacteria</taxon>
        <taxon>Vibrionales</taxon>
        <taxon>Vibrionaceae</taxon>
        <taxon>Photobacterium</taxon>
    </lineage>
</organism>
<evidence type="ECO:0000259" key="1">
    <source>
        <dbReference type="Pfam" id="PF07969"/>
    </source>
</evidence>
<dbReference type="PANTHER" id="PTHR11647:SF1">
    <property type="entry name" value="COLLAPSIN RESPONSE MEDIATOR PROTEIN"/>
    <property type="match status" value="1"/>
</dbReference>
<dbReference type="InterPro" id="IPR011059">
    <property type="entry name" value="Metal-dep_hydrolase_composite"/>
</dbReference>
<dbReference type="InterPro" id="IPR013108">
    <property type="entry name" value="Amidohydro_3"/>
</dbReference>
<dbReference type="Pfam" id="PF07969">
    <property type="entry name" value="Amidohydro_3"/>
    <property type="match status" value="2"/>
</dbReference>
<dbReference type="EMBL" id="JANEYT010000136">
    <property type="protein sequence ID" value="MCQ1061296.1"/>
    <property type="molecule type" value="Genomic_DNA"/>
</dbReference>
<dbReference type="RefSeq" id="WP_255045410.1">
    <property type="nucleotide sequence ID" value="NZ_JANEYT010000136.1"/>
</dbReference>
<reference evidence="2 3" key="1">
    <citation type="submission" date="2022-07" db="EMBL/GenBank/DDBJ databases">
        <title>Photobacterium pectinilyticum sp. nov., a marine bacterium isolated from surface seawater of Qingdao offshore.</title>
        <authorList>
            <person name="Wang X."/>
        </authorList>
    </citation>
    <scope>NUCLEOTIDE SEQUENCE [LARGE SCALE GENOMIC DNA]</scope>
    <source>
        <strain evidence="2 3">ZSDE20</strain>
    </source>
</reference>
<proteinExistence type="predicted"/>
<evidence type="ECO:0000313" key="2">
    <source>
        <dbReference type="EMBL" id="MCQ1061296.1"/>
    </source>
</evidence>
<dbReference type="InterPro" id="IPR050378">
    <property type="entry name" value="Metallo-dep_Hydrolases_sf"/>
</dbReference>
<evidence type="ECO:0000313" key="3">
    <source>
        <dbReference type="Proteomes" id="UP001524460"/>
    </source>
</evidence>
<dbReference type="Proteomes" id="UP001524460">
    <property type="component" value="Unassembled WGS sequence"/>
</dbReference>
<accession>A0ABT1N996</accession>
<sequence length="532" mass="58615">MFDIILKNGTVYDGTGSTPFIADVAIYEGRIVGIGGFTEAIDVIDVTGLAVSPGFIDMHTHSDFTLLVNGNAESQVHQGVTTEVIGQCGFSSAPVSCVEDAKAMSIGYINDSVDISWRSFGDYLSKLESSELGVNVAAFVGHGTVYKLVMGDNGNALPSDAQLAEMAQTLEECFEQGAIGMSSGLEYYPGRMTSPEHLVPLCEVVARYNGLYATHVRNRDLHYDLGFIEAISTARVSGARLQISHIQPKFGAPKHAMRHTLDMIAVAKEHGVEVGFDIIPHDWSHTGVMQILPSWALEGGSERLRERLRNPTQRALIKQNPTPMWKLVVAEQWEKIVLLYSVENVDLIGYNFAQISEIRQSSPYDCVLDLLLEEKDIDALQWTSQSFCDDDIELCLQQQECGVISDTLALAPYGKLKDHIGSLSGYGWAARFLQVYVHNRKVLTLSQAINKLTLLPAEQLRLKDRGRIAVGQYADIAIFDPSDIRSNCSISNPRKYSSGIAHVIVNGRFSLKDGERTNTNNGRVLRRESSRS</sequence>
<gene>
    <name evidence="2" type="ORF">NHN17_25040</name>
</gene>
<name>A0ABT1N996_9GAMM</name>